<dbReference type="SMART" id="SM00448">
    <property type="entry name" value="REC"/>
    <property type="match status" value="1"/>
</dbReference>
<keyword evidence="6" id="KW-1185">Reference proteome</keyword>
<feature type="modified residue" description="4-aspartylphosphate" evidence="1">
    <location>
        <position position="60"/>
    </location>
</feature>
<dbReference type="InterPro" id="IPR000160">
    <property type="entry name" value="GGDEF_dom"/>
</dbReference>
<comment type="caution">
    <text evidence="5">The sequence shown here is derived from an EMBL/GenBank/DDBJ whole genome shotgun (WGS) entry which is preliminary data.</text>
</comment>
<dbReference type="PANTHER" id="PTHR44757">
    <property type="entry name" value="DIGUANYLATE CYCLASE DGCP"/>
    <property type="match status" value="1"/>
</dbReference>
<dbReference type="Proteomes" id="UP000798046">
    <property type="component" value="Unassembled WGS sequence"/>
</dbReference>
<proteinExistence type="predicted"/>
<dbReference type="SUPFAM" id="SSF141868">
    <property type="entry name" value="EAL domain-like"/>
    <property type="match status" value="1"/>
</dbReference>
<evidence type="ECO:0000256" key="1">
    <source>
        <dbReference type="PROSITE-ProRule" id="PRU00169"/>
    </source>
</evidence>
<dbReference type="PROSITE" id="PS50883">
    <property type="entry name" value="EAL"/>
    <property type="match status" value="1"/>
</dbReference>
<dbReference type="Gene3D" id="3.40.50.2300">
    <property type="match status" value="1"/>
</dbReference>
<dbReference type="Pfam" id="PF00563">
    <property type="entry name" value="EAL"/>
    <property type="match status" value="1"/>
</dbReference>
<evidence type="ECO:0000259" key="2">
    <source>
        <dbReference type="PROSITE" id="PS50110"/>
    </source>
</evidence>
<name>A0ABQ6TLW7_9BACT</name>
<accession>A0ABQ6TLW7</accession>
<gene>
    <name evidence="5" type="ORF">F6V30_11610</name>
</gene>
<dbReference type="SUPFAM" id="SSF52172">
    <property type="entry name" value="CheY-like"/>
    <property type="match status" value="1"/>
</dbReference>
<feature type="domain" description="EAL" evidence="3">
    <location>
        <begin position="311"/>
        <end position="566"/>
    </location>
</feature>
<dbReference type="InterPro" id="IPR011006">
    <property type="entry name" value="CheY-like_superfamily"/>
</dbReference>
<dbReference type="InterPro" id="IPR035919">
    <property type="entry name" value="EAL_sf"/>
</dbReference>
<dbReference type="SMART" id="SM00267">
    <property type="entry name" value="GGDEF"/>
    <property type="match status" value="1"/>
</dbReference>
<dbReference type="InterPro" id="IPR001633">
    <property type="entry name" value="EAL_dom"/>
</dbReference>
<dbReference type="InterPro" id="IPR043128">
    <property type="entry name" value="Rev_trsase/Diguanyl_cyclase"/>
</dbReference>
<dbReference type="InterPro" id="IPR001789">
    <property type="entry name" value="Sig_transdc_resp-reg_receiver"/>
</dbReference>
<organism evidence="5 6">
    <name type="scientific">Oryzomonas sagensis</name>
    <dbReference type="NCBI Taxonomy" id="2603857"/>
    <lineage>
        <taxon>Bacteria</taxon>
        <taxon>Pseudomonadati</taxon>
        <taxon>Thermodesulfobacteriota</taxon>
        <taxon>Desulfuromonadia</taxon>
        <taxon>Geobacterales</taxon>
        <taxon>Geobacteraceae</taxon>
        <taxon>Oryzomonas</taxon>
    </lineage>
</organism>
<dbReference type="EMBL" id="VZRA01000003">
    <property type="protein sequence ID" value="KAB0669449.1"/>
    <property type="molecule type" value="Genomic_DNA"/>
</dbReference>
<dbReference type="CDD" id="cd00156">
    <property type="entry name" value="REC"/>
    <property type="match status" value="1"/>
</dbReference>
<reference evidence="5 6" key="1">
    <citation type="journal article" date="2020" name="Microorganisms">
        <title>Description of Three Novel Members in the Family Geobacteraceae, Oryzomonas japonicum gen. nov., sp. nov., Oryzomonas sagensis sp. nov., and Oryzomonas ruber sp. nov.</title>
        <authorList>
            <person name="Xu Z."/>
            <person name="Masuda Y."/>
            <person name="Hayakawa C."/>
            <person name="Ushijima N."/>
            <person name="Kawano K."/>
            <person name="Shiratori Y."/>
            <person name="Senoo K."/>
            <person name="Itoh H."/>
        </authorList>
    </citation>
    <scope>NUCLEOTIDE SEQUENCE [LARGE SCALE GENOMIC DNA]</scope>
    <source>
        <strain evidence="5 6">Red100</strain>
    </source>
</reference>
<dbReference type="PROSITE" id="PS50110">
    <property type="entry name" value="RESPONSE_REGULATORY"/>
    <property type="match status" value="1"/>
</dbReference>
<evidence type="ECO:0000313" key="5">
    <source>
        <dbReference type="EMBL" id="KAB0669449.1"/>
    </source>
</evidence>
<dbReference type="Pfam" id="PF00990">
    <property type="entry name" value="GGDEF"/>
    <property type="match status" value="1"/>
</dbReference>
<dbReference type="NCBIfam" id="TIGR00254">
    <property type="entry name" value="GGDEF"/>
    <property type="match status" value="1"/>
</dbReference>
<feature type="domain" description="Response regulatory" evidence="2">
    <location>
        <begin position="8"/>
        <end position="125"/>
    </location>
</feature>
<evidence type="ECO:0000259" key="4">
    <source>
        <dbReference type="PROSITE" id="PS50887"/>
    </source>
</evidence>
<feature type="domain" description="GGDEF" evidence="4">
    <location>
        <begin position="169"/>
        <end position="302"/>
    </location>
</feature>
<evidence type="ECO:0000313" key="6">
    <source>
        <dbReference type="Proteomes" id="UP000798046"/>
    </source>
</evidence>
<evidence type="ECO:0000259" key="3">
    <source>
        <dbReference type="PROSITE" id="PS50883"/>
    </source>
</evidence>
<dbReference type="CDD" id="cd01949">
    <property type="entry name" value="GGDEF"/>
    <property type="match status" value="1"/>
</dbReference>
<dbReference type="Gene3D" id="3.30.70.270">
    <property type="match status" value="1"/>
</dbReference>
<dbReference type="RefSeq" id="WP_151157123.1">
    <property type="nucleotide sequence ID" value="NZ_VZRA01000003.1"/>
</dbReference>
<dbReference type="Gene3D" id="3.20.20.450">
    <property type="entry name" value="EAL domain"/>
    <property type="match status" value="1"/>
</dbReference>
<dbReference type="SMART" id="SM00052">
    <property type="entry name" value="EAL"/>
    <property type="match status" value="1"/>
</dbReference>
<sequence length="570" mass="63983">MPYAEIIRVLLIEDNPADVRLLRECFSELSDVLFLVHDANCIASSIQLVSEKHFDVILLDLSLPDSIGLETLHRMHTQAPDIPIIVLTGMSDDALALTAMRHGAQDYLLKGQFDINLLSRAIRYTIERKRAEAEIKKLAYYDTLTGLPNRILFSDRLKQAIVMAERDQKSLALLYLDLDQFKYVNDTLGHAYGDRLLKISADRIQGCLRSSDTVARIGGDEFVIILSLLSGGDDVPKVADKILEALRKPVQFENHTIHTSASIGIALYPENGATVDELLKNADISMYQAKEKGRNNYQFFSEEMNRLALARQVIESNLRQAMVRNEFFLVYQPLFDIASRTIIGFEALIRWHHPQHGDMLPPQFINIAEETGMIVAIGEWVLRTACRQARQWHNNGGSDGLRISVNVSASQLRHDSFLDIVASALEESDLPPGCLELEVNESTIIEQGEKSIPILKKLKKLGVSLAVDDFGTGYSSLSYLKHFPIDRVKIDGTFVRDITPGGDNAAIAEAIIFMAHSLRLNVVAEGVEQEKQYSFLHNSKCDELQGFFMCHPLLPEDIIPLLRTYTTLTH</sequence>
<dbReference type="PROSITE" id="PS50887">
    <property type="entry name" value="GGDEF"/>
    <property type="match status" value="1"/>
</dbReference>
<dbReference type="SUPFAM" id="SSF55073">
    <property type="entry name" value="Nucleotide cyclase"/>
    <property type="match status" value="1"/>
</dbReference>
<dbReference type="InterPro" id="IPR029787">
    <property type="entry name" value="Nucleotide_cyclase"/>
</dbReference>
<dbReference type="Pfam" id="PF00072">
    <property type="entry name" value="Response_reg"/>
    <property type="match status" value="1"/>
</dbReference>
<keyword evidence="1" id="KW-0597">Phosphoprotein</keyword>
<dbReference type="CDD" id="cd01948">
    <property type="entry name" value="EAL"/>
    <property type="match status" value="1"/>
</dbReference>
<dbReference type="InterPro" id="IPR052155">
    <property type="entry name" value="Biofilm_reg_signaling"/>
</dbReference>
<dbReference type="PANTHER" id="PTHR44757:SF2">
    <property type="entry name" value="BIOFILM ARCHITECTURE MAINTENANCE PROTEIN MBAA"/>
    <property type="match status" value="1"/>
</dbReference>
<protein>
    <submittedName>
        <fullName evidence="5">EAL domain-containing protein</fullName>
    </submittedName>
</protein>